<dbReference type="RefSeq" id="WP_036084068.1">
    <property type="nucleotide sequence ID" value="NZ_CBCSHQ010000020.1"/>
</dbReference>
<dbReference type="SUPFAM" id="SSF53474">
    <property type="entry name" value="alpha/beta-Hydrolases"/>
    <property type="match status" value="1"/>
</dbReference>
<dbReference type="GO" id="GO:0006508">
    <property type="term" value="P:proteolysis"/>
    <property type="evidence" value="ECO:0007669"/>
    <property type="project" value="InterPro"/>
</dbReference>
<gene>
    <name evidence="3" type="ORF">EP57_02995</name>
</gene>
<evidence type="ECO:0000259" key="2">
    <source>
        <dbReference type="Pfam" id="PF00326"/>
    </source>
</evidence>
<dbReference type="InterPro" id="IPR050261">
    <property type="entry name" value="FrsA_esterase"/>
</dbReference>
<organism evidence="3 4">
    <name type="scientific">Listeria booriae</name>
    <dbReference type="NCBI Taxonomy" id="1552123"/>
    <lineage>
        <taxon>Bacteria</taxon>
        <taxon>Bacillati</taxon>
        <taxon>Bacillota</taxon>
        <taxon>Bacilli</taxon>
        <taxon>Bacillales</taxon>
        <taxon>Listeriaceae</taxon>
        <taxon>Listeria</taxon>
    </lineage>
</organism>
<dbReference type="EMBL" id="JNFA01000006">
    <property type="protein sequence ID" value="KGL43331.1"/>
    <property type="molecule type" value="Genomic_DNA"/>
</dbReference>
<dbReference type="OrthoDB" id="31158at2"/>
<dbReference type="STRING" id="1552123.EP57_02995"/>
<sequence length="250" mass="28413">MIQVEHKWIKEIPVLHIFDETRASEQLPTVFFYHGFQSQKELYLSYGYLLAQRGMRVILPDAAMHGERHGAESDTEQAIYFWDTVRGNIDELPQLVEALNEEGLVDMSRLAVGGFSMGAITSYGMLAQYEWLKVGVCLAGSSYYEHFARALADGVAKQGMEFPYDVDERINELAPYDLSAQPTKLKNRPLMIWHGKEDDVVPFAYSEKLYEALVEEDMSDNVAFMVDEKAKHKITIEGMLAAVGFLEEKL</sequence>
<evidence type="ECO:0000313" key="4">
    <source>
        <dbReference type="Proteomes" id="UP000029844"/>
    </source>
</evidence>
<dbReference type="PANTHER" id="PTHR22946">
    <property type="entry name" value="DIENELACTONE HYDROLASE DOMAIN-CONTAINING PROTEIN-RELATED"/>
    <property type="match status" value="1"/>
</dbReference>
<dbReference type="eggNOG" id="COG1073">
    <property type="taxonomic scope" value="Bacteria"/>
</dbReference>
<proteinExistence type="predicted"/>
<dbReference type="InterPro" id="IPR001375">
    <property type="entry name" value="Peptidase_S9_cat"/>
</dbReference>
<feature type="domain" description="Peptidase S9 prolyl oligopeptidase catalytic" evidence="2">
    <location>
        <begin position="85"/>
        <end position="234"/>
    </location>
</feature>
<evidence type="ECO:0000313" key="3">
    <source>
        <dbReference type="EMBL" id="KGL43331.1"/>
    </source>
</evidence>
<accession>A0A099WFB5</accession>
<reference evidence="3 4" key="1">
    <citation type="submission" date="2014-05" db="EMBL/GenBank/DDBJ databases">
        <title>Novel Listeriaceae from food processing environments.</title>
        <authorList>
            <person name="den Bakker H.C."/>
        </authorList>
    </citation>
    <scope>NUCLEOTIDE SEQUENCE [LARGE SCALE GENOMIC DNA]</scope>
    <source>
        <strain evidence="3 4">FSL A5-0281</strain>
    </source>
</reference>
<evidence type="ECO:0000256" key="1">
    <source>
        <dbReference type="ARBA" id="ARBA00022801"/>
    </source>
</evidence>
<dbReference type="AlphaFoldDB" id="A0A099WFB5"/>
<dbReference type="GO" id="GO:0008236">
    <property type="term" value="F:serine-type peptidase activity"/>
    <property type="evidence" value="ECO:0007669"/>
    <property type="project" value="InterPro"/>
</dbReference>
<dbReference type="GeneID" id="58716396"/>
<comment type="caution">
    <text evidence="3">The sequence shown here is derived from an EMBL/GenBank/DDBJ whole genome shotgun (WGS) entry which is preliminary data.</text>
</comment>
<protein>
    <recommendedName>
        <fullName evidence="2">Peptidase S9 prolyl oligopeptidase catalytic domain-containing protein</fullName>
    </recommendedName>
</protein>
<dbReference type="Pfam" id="PF00326">
    <property type="entry name" value="Peptidase_S9"/>
    <property type="match status" value="1"/>
</dbReference>
<dbReference type="GO" id="GO:0052689">
    <property type="term" value="F:carboxylic ester hydrolase activity"/>
    <property type="evidence" value="ECO:0007669"/>
    <property type="project" value="UniProtKB-ARBA"/>
</dbReference>
<dbReference type="Proteomes" id="UP000029844">
    <property type="component" value="Unassembled WGS sequence"/>
</dbReference>
<dbReference type="Gene3D" id="3.40.50.1820">
    <property type="entry name" value="alpha/beta hydrolase"/>
    <property type="match status" value="1"/>
</dbReference>
<name>A0A099WFB5_9LIST</name>
<dbReference type="NCBIfam" id="NF007857">
    <property type="entry name" value="PRK10566.1"/>
    <property type="match status" value="1"/>
</dbReference>
<dbReference type="InterPro" id="IPR029058">
    <property type="entry name" value="AB_hydrolase_fold"/>
</dbReference>
<keyword evidence="4" id="KW-1185">Reference proteome</keyword>
<dbReference type="PANTHER" id="PTHR22946:SF9">
    <property type="entry name" value="POLYKETIDE TRANSFERASE AF380"/>
    <property type="match status" value="1"/>
</dbReference>
<keyword evidence="1" id="KW-0378">Hydrolase</keyword>